<evidence type="ECO:0000313" key="3">
    <source>
        <dbReference type="Proteomes" id="UP000784294"/>
    </source>
</evidence>
<dbReference type="EMBL" id="CAAALY010105711">
    <property type="protein sequence ID" value="VEL29735.1"/>
    <property type="molecule type" value="Genomic_DNA"/>
</dbReference>
<proteinExistence type="predicted"/>
<organism evidence="2 3">
    <name type="scientific">Protopolystoma xenopodis</name>
    <dbReference type="NCBI Taxonomy" id="117903"/>
    <lineage>
        <taxon>Eukaryota</taxon>
        <taxon>Metazoa</taxon>
        <taxon>Spiralia</taxon>
        <taxon>Lophotrochozoa</taxon>
        <taxon>Platyhelminthes</taxon>
        <taxon>Monogenea</taxon>
        <taxon>Polyopisthocotylea</taxon>
        <taxon>Polystomatidea</taxon>
        <taxon>Polystomatidae</taxon>
        <taxon>Protopolystoma</taxon>
    </lineage>
</organism>
<name>A0A3S5B020_9PLAT</name>
<gene>
    <name evidence="2" type="ORF">PXEA_LOCUS23175</name>
</gene>
<keyword evidence="3" id="KW-1185">Reference proteome</keyword>
<dbReference type="AlphaFoldDB" id="A0A3S5B020"/>
<evidence type="ECO:0000256" key="1">
    <source>
        <dbReference type="SAM" id="MobiDB-lite"/>
    </source>
</evidence>
<sequence>MSLPGSDGLVSPFLLLPSARLLSADNQTPPTAPQNRASGAVLMTSATATTTTAMASSNRASGAMPMTSATATTSMTSSNRASGVMLMAVTRPGSQDDSRLQLVTQWQDVEEPRRRSTIGQHQQQHQQQRQRRNACSMLVESPALATAMLRQGAAMSPCELDPLIVPSSQVGTSNWLASNSFFVRVCGRGGKSSVASNRRKYMT</sequence>
<feature type="region of interest" description="Disordered" evidence="1">
    <location>
        <begin position="110"/>
        <end position="131"/>
    </location>
</feature>
<protein>
    <submittedName>
        <fullName evidence="2">Uncharacterized protein</fullName>
    </submittedName>
</protein>
<dbReference type="Proteomes" id="UP000784294">
    <property type="component" value="Unassembled WGS sequence"/>
</dbReference>
<reference evidence="2" key="1">
    <citation type="submission" date="2018-11" db="EMBL/GenBank/DDBJ databases">
        <authorList>
            <consortium name="Pathogen Informatics"/>
        </authorList>
    </citation>
    <scope>NUCLEOTIDE SEQUENCE</scope>
</reference>
<evidence type="ECO:0000313" key="2">
    <source>
        <dbReference type="EMBL" id="VEL29735.1"/>
    </source>
</evidence>
<accession>A0A3S5B020</accession>
<comment type="caution">
    <text evidence="2">The sequence shown here is derived from an EMBL/GenBank/DDBJ whole genome shotgun (WGS) entry which is preliminary data.</text>
</comment>